<dbReference type="Proteomes" id="UP000001353">
    <property type="component" value="Chromosome"/>
</dbReference>
<proteinExistence type="inferred from homology"/>
<dbReference type="PROSITE" id="PS00076">
    <property type="entry name" value="PYRIDINE_REDOX_1"/>
    <property type="match status" value="1"/>
</dbReference>
<evidence type="ECO:0000313" key="14">
    <source>
        <dbReference type="EMBL" id="AEI92158.1"/>
    </source>
</evidence>
<name>F7ZES7_ROSLO</name>
<evidence type="ECO:0000256" key="1">
    <source>
        <dbReference type="ARBA" id="ARBA00007532"/>
    </source>
</evidence>
<feature type="binding site" evidence="9">
    <location>
        <position position="259"/>
    </location>
    <ligand>
        <name>NAD(+)</name>
        <dbReference type="ChEBI" id="CHEBI:57540"/>
    </ligand>
</feature>
<feature type="domain" description="FAD/NAD(P)-binding" evidence="13">
    <location>
        <begin position="6"/>
        <end position="315"/>
    </location>
</feature>
<keyword evidence="15" id="KW-1185">Reference proteome</keyword>
<evidence type="ECO:0000256" key="8">
    <source>
        <dbReference type="PIRSR" id="PIRSR000350-2"/>
    </source>
</evidence>
<comment type="cofactor">
    <cofactor evidence="9">
        <name>FAD</name>
        <dbReference type="ChEBI" id="CHEBI:57692"/>
    </cofactor>
    <text evidence="9">Binds 1 FAD per subunit.</text>
</comment>
<dbReference type="InterPro" id="IPR023753">
    <property type="entry name" value="FAD/NAD-binding_dom"/>
</dbReference>
<gene>
    <name evidence="14" type="primary">gor1</name>
    <name evidence="14" type="ordered locus">RLO149_c001260</name>
</gene>
<dbReference type="InterPro" id="IPR016156">
    <property type="entry name" value="FAD/NAD-linked_Rdtase_dimer_sf"/>
</dbReference>
<dbReference type="PANTHER" id="PTHR43014">
    <property type="entry name" value="MERCURIC REDUCTASE"/>
    <property type="match status" value="1"/>
</dbReference>
<dbReference type="EC" id="1.8.1.7" evidence="14"/>
<keyword evidence="2 11" id="KW-0285">Flavoprotein</keyword>
<dbReference type="SUPFAM" id="SSF51905">
    <property type="entry name" value="FAD/NAD(P)-binding domain"/>
    <property type="match status" value="1"/>
</dbReference>
<evidence type="ECO:0000256" key="5">
    <source>
        <dbReference type="ARBA" id="ARBA00023002"/>
    </source>
</evidence>
<feature type="binding site" evidence="9">
    <location>
        <begin position="173"/>
        <end position="180"/>
    </location>
    <ligand>
        <name>NAD(+)</name>
        <dbReference type="ChEBI" id="CHEBI:57540"/>
    </ligand>
</feature>
<dbReference type="InterPro" id="IPR012999">
    <property type="entry name" value="Pyr_OxRdtase_I_AS"/>
</dbReference>
<evidence type="ECO:0000256" key="10">
    <source>
        <dbReference type="PIRSR" id="PIRSR000350-4"/>
    </source>
</evidence>
<dbReference type="HOGENOM" id="CLU_016755_2_1_5"/>
<dbReference type="GO" id="GO:0000166">
    <property type="term" value="F:nucleotide binding"/>
    <property type="evidence" value="ECO:0007669"/>
    <property type="project" value="UniProtKB-KW"/>
</dbReference>
<organism evidence="14 15">
    <name type="scientific">Roseobacter litoralis (strain ATCC 49566 / DSM 6996 / JCM 21268 / NBRC 15278 / OCh 149)</name>
    <dbReference type="NCBI Taxonomy" id="391595"/>
    <lineage>
        <taxon>Bacteria</taxon>
        <taxon>Pseudomonadati</taxon>
        <taxon>Pseudomonadota</taxon>
        <taxon>Alphaproteobacteria</taxon>
        <taxon>Rhodobacterales</taxon>
        <taxon>Roseobacteraceae</taxon>
        <taxon>Roseobacter</taxon>
    </lineage>
</organism>
<evidence type="ECO:0000259" key="13">
    <source>
        <dbReference type="Pfam" id="PF07992"/>
    </source>
</evidence>
<dbReference type="SUPFAM" id="SSF55424">
    <property type="entry name" value="FAD/NAD-linked reductases, dimerisation (C-terminal) domain"/>
    <property type="match status" value="1"/>
</dbReference>
<evidence type="ECO:0000256" key="6">
    <source>
        <dbReference type="ARBA" id="ARBA00023157"/>
    </source>
</evidence>
<keyword evidence="9" id="KW-0520">NAD</keyword>
<dbReference type="Gene3D" id="3.30.390.30">
    <property type="match status" value="1"/>
</dbReference>
<dbReference type="InterPro" id="IPR036188">
    <property type="entry name" value="FAD/NAD-bd_sf"/>
</dbReference>
<feature type="binding site" evidence="9">
    <location>
        <position position="52"/>
    </location>
    <ligand>
        <name>FAD</name>
        <dbReference type="ChEBI" id="CHEBI:57692"/>
    </ligand>
</feature>
<feature type="domain" description="Pyridine nucleotide-disulphide oxidoreductase dimerisation" evidence="12">
    <location>
        <begin position="335"/>
        <end position="434"/>
    </location>
</feature>
<sequence>MRNDTFDTIVIGAGSAGLAFARTAADLGARVFLIERDALGGTCVNRGCVPKKILWAAGRTARSIAQAADQGIAESSSINFPALIRKRDAHIADIRASFADQLTEKGVTVRRGEATVCNANTVVVGDKTYHAQHLVLATGGRPTRMEIEGAEHLQNSDDVLSWKARPERLAIIGGGYIGCEFAAIFRALGSEVTLIHNGPNILDTFPKDLALHAQSGLRETGISIQTNDSVTAIKRDDTLKYFCKSGRMGTADVVVAASGRSPNIDQLGEFVKALKTAESGALAISNQFQTSCAGVYAIGDVADRLPLTPVATADGTTLAHMLHGQGATVANLDLVATTAFVYPPAAFVGSTNNAKGKSGTVTPLAQNVLSQSSHDPDFYQLIFDGKNKTLTGASIAAEGAEDLIAMASALIAAKASANAFTDATPVHPSFAEEFFSNTQTQE</sequence>
<evidence type="ECO:0000256" key="2">
    <source>
        <dbReference type="ARBA" id="ARBA00022630"/>
    </source>
</evidence>
<feature type="disulfide bond" description="Redox-active" evidence="10">
    <location>
        <begin position="43"/>
        <end position="48"/>
    </location>
</feature>
<evidence type="ECO:0000259" key="12">
    <source>
        <dbReference type="Pfam" id="PF02852"/>
    </source>
</evidence>
<keyword evidence="7 11" id="KW-0676">Redox-active center</keyword>
<dbReference type="EMBL" id="CP002623">
    <property type="protein sequence ID" value="AEI92158.1"/>
    <property type="molecule type" value="Genomic_DNA"/>
</dbReference>
<evidence type="ECO:0000256" key="7">
    <source>
        <dbReference type="ARBA" id="ARBA00023284"/>
    </source>
</evidence>
<dbReference type="PANTHER" id="PTHR43014:SF5">
    <property type="entry name" value="GLUTATHIONE REDUCTASE (NADPH)"/>
    <property type="match status" value="1"/>
</dbReference>
<keyword evidence="9" id="KW-0547">Nucleotide-binding</keyword>
<keyword evidence="6" id="KW-1015">Disulfide bond</keyword>
<evidence type="ECO:0000256" key="11">
    <source>
        <dbReference type="RuleBase" id="RU003691"/>
    </source>
</evidence>
<comment type="similarity">
    <text evidence="1 11">Belongs to the class-I pyridine nucleotide-disulfide oxidoreductase family.</text>
</comment>
<dbReference type="PRINTS" id="PR00368">
    <property type="entry name" value="FADPNR"/>
</dbReference>
<dbReference type="PIRSF" id="PIRSF000350">
    <property type="entry name" value="Mercury_reductase_MerA"/>
    <property type="match status" value="1"/>
</dbReference>
<evidence type="ECO:0000256" key="4">
    <source>
        <dbReference type="ARBA" id="ARBA00022857"/>
    </source>
</evidence>
<dbReference type="Pfam" id="PF07992">
    <property type="entry name" value="Pyr_redox_2"/>
    <property type="match status" value="1"/>
</dbReference>
<reference evidence="14 15" key="1">
    <citation type="journal article" date="2011" name="BMC Genomics">
        <title>Comparative genome analysis and genome-guided physiological analysis of Roseobacter litoralis.</title>
        <authorList>
            <person name="Kalhoefer D."/>
            <person name="Thole S."/>
            <person name="Voget S."/>
            <person name="Lehmann R."/>
            <person name="Liesegang H."/>
            <person name="Wollher A."/>
            <person name="Daniel R."/>
            <person name="Simon M."/>
            <person name="Brinkhoff T."/>
        </authorList>
    </citation>
    <scope>NUCLEOTIDE SEQUENCE [LARGE SCALE GENOMIC DNA]</scope>
    <source>
        <strain evidence="15">ATCC 49566 / DSM 6996 / JCM 21268 / NBRC 15278 / OCh 149</strain>
    </source>
</reference>
<evidence type="ECO:0000313" key="15">
    <source>
        <dbReference type="Proteomes" id="UP000001353"/>
    </source>
</evidence>
<dbReference type="PRINTS" id="PR00411">
    <property type="entry name" value="PNDRDTASEI"/>
</dbReference>
<dbReference type="AlphaFoldDB" id="F7ZES7"/>
<evidence type="ECO:0000256" key="9">
    <source>
        <dbReference type="PIRSR" id="PIRSR000350-3"/>
    </source>
</evidence>
<dbReference type="STRING" id="391595.RLO149_c001260"/>
<dbReference type="InterPro" id="IPR004099">
    <property type="entry name" value="Pyr_nucl-diS_OxRdtase_dimer"/>
</dbReference>
<feature type="active site" description="Proton acceptor" evidence="8">
    <location>
        <position position="427"/>
    </location>
</feature>
<dbReference type="GO" id="GO:0004362">
    <property type="term" value="F:glutathione-disulfide reductase (NADPH) activity"/>
    <property type="evidence" value="ECO:0007669"/>
    <property type="project" value="UniProtKB-EC"/>
</dbReference>
<keyword evidence="3 9" id="KW-0274">FAD</keyword>
<accession>F7ZES7</accession>
<evidence type="ECO:0000256" key="3">
    <source>
        <dbReference type="ARBA" id="ARBA00022827"/>
    </source>
</evidence>
<feature type="binding site" evidence="9">
    <location>
        <position position="300"/>
    </location>
    <ligand>
        <name>FAD</name>
        <dbReference type="ChEBI" id="CHEBI:57692"/>
    </ligand>
</feature>
<keyword evidence="4" id="KW-0521">NADP</keyword>
<keyword evidence="5 11" id="KW-0560">Oxidoreductase</keyword>
<protein>
    <submittedName>
        <fullName evidence="14">Glutathione reductase Gor</fullName>
        <ecNumber evidence="14">1.8.1.7</ecNumber>
    </submittedName>
</protein>
<dbReference type="InterPro" id="IPR001100">
    <property type="entry name" value="Pyr_nuc-diS_OxRdtase"/>
</dbReference>
<dbReference type="Pfam" id="PF02852">
    <property type="entry name" value="Pyr_redox_dim"/>
    <property type="match status" value="1"/>
</dbReference>
<dbReference type="Gene3D" id="3.50.50.60">
    <property type="entry name" value="FAD/NAD(P)-binding domain"/>
    <property type="match status" value="2"/>
</dbReference>
<dbReference type="KEGG" id="rli:RLO149_c001260"/>
<dbReference type="eggNOG" id="COG1249">
    <property type="taxonomic scope" value="Bacteria"/>
</dbReference>